<reference evidence="1" key="1">
    <citation type="submission" date="2021-07" db="EMBL/GenBank/DDBJ databases">
        <title>Genome Resource of American Ginseng Black Spot Pathogen Alternaria panax.</title>
        <authorList>
            <person name="Qiu C."/>
            <person name="Wang W."/>
            <person name="Liu Z."/>
        </authorList>
    </citation>
    <scope>NUCLEOTIDE SEQUENCE</scope>
    <source>
        <strain evidence="1">BNCC115425</strain>
    </source>
</reference>
<dbReference type="AlphaFoldDB" id="A0AAD4IH44"/>
<comment type="caution">
    <text evidence="1">The sequence shown here is derived from an EMBL/GenBank/DDBJ whole genome shotgun (WGS) entry which is preliminary data.</text>
</comment>
<accession>A0AAD4IH44</accession>
<dbReference type="EMBL" id="JAANER010000002">
    <property type="protein sequence ID" value="KAG9194727.1"/>
    <property type="molecule type" value="Genomic_DNA"/>
</dbReference>
<gene>
    <name evidence="1" type="ORF">G6011_04762</name>
</gene>
<name>A0AAD4IH44_9PLEO</name>
<evidence type="ECO:0000313" key="2">
    <source>
        <dbReference type="Proteomes" id="UP001199106"/>
    </source>
</evidence>
<dbReference type="Proteomes" id="UP001199106">
    <property type="component" value="Unassembled WGS sequence"/>
</dbReference>
<evidence type="ECO:0000313" key="1">
    <source>
        <dbReference type="EMBL" id="KAG9194727.1"/>
    </source>
</evidence>
<sequence>MSLEPEIEGDGSDMENSLLIKIGSAAEIYGPIKTISHGWRPYSEMPRIRWDGHGYVLQSGERPISEFHPPESNDMGPPEMDLWLQELTEDSAQLATDDRR</sequence>
<keyword evidence="2" id="KW-1185">Reference proteome</keyword>
<organism evidence="1 2">
    <name type="scientific">Alternaria panax</name>
    <dbReference type="NCBI Taxonomy" id="48097"/>
    <lineage>
        <taxon>Eukaryota</taxon>
        <taxon>Fungi</taxon>
        <taxon>Dikarya</taxon>
        <taxon>Ascomycota</taxon>
        <taxon>Pezizomycotina</taxon>
        <taxon>Dothideomycetes</taxon>
        <taxon>Pleosporomycetidae</taxon>
        <taxon>Pleosporales</taxon>
        <taxon>Pleosporineae</taxon>
        <taxon>Pleosporaceae</taxon>
        <taxon>Alternaria</taxon>
        <taxon>Alternaria sect. Panax</taxon>
    </lineage>
</organism>
<proteinExistence type="predicted"/>
<protein>
    <submittedName>
        <fullName evidence="1">Uncharacterized protein</fullName>
    </submittedName>
</protein>